<evidence type="ECO:0000313" key="2">
    <source>
        <dbReference type="EMBL" id="KJE25773.1"/>
    </source>
</evidence>
<keyword evidence="1" id="KW-0472">Membrane</keyword>
<dbReference type="PATRIC" id="fig|1462.6.peg.475"/>
<keyword evidence="1" id="KW-0812">Transmembrane</keyword>
<dbReference type="AlphaFoldDB" id="A0A0D8BNK3"/>
<proteinExistence type="predicted"/>
<name>A0A0D8BNK3_GEOKU</name>
<keyword evidence="1" id="KW-1133">Transmembrane helix</keyword>
<dbReference type="Proteomes" id="UP000032522">
    <property type="component" value="Unassembled WGS sequence"/>
</dbReference>
<sequence length="210" mass="23933">MADKKIFSHGYAFGFTLIETLLSIALLSAVAIGLFSFFTNAMTYTSDNEKRTVAINIARGVAAYFEKNVHFSQLYDYMENNDLPFIKMEKSSCNNETLQQLLFPNENLSGGISSQQMCTTELAPTVNNVNYETSVYFISWGQKDWDQFLSSSDFVALPEQLKARIREERNKITTSGSRSYMIKLYATVRWGERARDISWVEGVVTDETIR</sequence>
<dbReference type="OrthoDB" id="2456766at2"/>
<organism evidence="2 3">
    <name type="scientific">Geobacillus kaustophilus</name>
    <dbReference type="NCBI Taxonomy" id="1462"/>
    <lineage>
        <taxon>Bacteria</taxon>
        <taxon>Bacillati</taxon>
        <taxon>Bacillota</taxon>
        <taxon>Bacilli</taxon>
        <taxon>Bacillales</taxon>
        <taxon>Anoxybacillaceae</taxon>
        <taxon>Geobacillus</taxon>
        <taxon>Geobacillus thermoleovorans group</taxon>
    </lineage>
</organism>
<accession>A0A0D8BNK3</accession>
<feature type="transmembrane region" description="Helical" evidence="1">
    <location>
        <begin position="12"/>
        <end position="38"/>
    </location>
</feature>
<gene>
    <name evidence="2" type="ORF">LG52_358</name>
</gene>
<evidence type="ECO:0008006" key="4">
    <source>
        <dbReference type="Google" id="ProtNLM"/>
    </source>
</evidence>
<comment type="caution">
    <text evidence="2">The sequence shown here is derived from an EMBL/GenBank/DDBJ whole genome shotgun (WGS) entry which is preliminary data.</text>
</comment>
<evidence type="ECO:0000256" key="1">
    <source>
        <dbReference type="SAM" id="Phobius"/>
    </source>
</evidence>
<dbReference type="EMBL" id="JYBP01000003">
    <property type="protein sequence ID" value="KJE25773.1"/>
    <property type="molecule type" value="Genomic_DNA"/>
</dbReference>
<evidence type="ECO:0000313" key="3">
    <source>
        <dbReference type="Proteomes" id="UP000032522"/>
    </source>
</evidence>
<reference evidence="2 3" key="1">
    <citation type="submission" date="2015-01" db="EMBL/GenBank/DDBJ databases">
        <authorList>
            <person name="Filippidou S."/>
            <person name="Jeanneret N."/>
            <person name="Russel-Delif L."/>
            <person name="Junier T."/>
            <person name="Wunderlin T."/>
            <person name="Molina V."/>
            <person name="Johnson S.L."/>
            <person name="Davenport K.W."/>
            <person name="Chain P.S."/>
            <person name="Dorador C."/>
            <person name="Junier P."/>
        </authorList>
    </citation>
    <scope>NUCLEOTIDE SEQUENCE [LARGE SCALE GENOMIC DNA]</scope>
    <source>
        <strain evidence="2 3">Et7/4</strain>
    </source>
</reference>
<dbReference type="RefSeq" id="WP_044730686.1">
    <property type="nucleotide sequence ID" value="NZ_JYBP01000003.1"/>
</dbReference>
<protein>
    <recommendedName>
        <fullName evidence="4">Prepilin-type N-terminal cleavage/methylation domain protein</fullName>
    </recommendedName>
</protein>